<evidence type="ECO:0000313" key="2">
    <source>
        <dbReference type="EMBL" id="KAH3792752.1"/>
    </source>
</evidence>
<accession>A0A9D4FBF5</accession>
<reference evidence="2" key="1">
    <citation type="journal article" date="2019" name="bioRxiv">
        <title>The Genome of the Zebra Mussel, Dreissena polymorpha: A Resource for Invasive Species Research.</title>
        <authorList>
            <person name="McCartney M.A."/>
            <person name="Auch B."/>
            <person name="Kono T."/>
            <person name="Mallez S."/>
            <person name="Zhang Y."/>
            <person name="Obille A."/>
            <person name="Becker A."/>
            <person name="Abrahante J.E."/>
            <person name="Garbe J."/>
            <person name="Badalamenti J.P."/>
            <person name="Herman A."/>
            <person name="Mangelson H."/>
            <person name="Liachko I."/>
            <person name="Sullivan S."/>
            <person name="Sone E.D."/>
            <person name="Koren S."/>
            <person name="Silverstein K.A.T."/>
            <person name="Beckman K.B."/>
            <person name="Gohl D.M."/>
        </authorList>
    </citation>
    <scope>NUCLEOTIDE SEQUENCE</scope>
    <source>
        <strain evidence="2">Duluth1</strain>
        <tissue evidence="2">Whole animal</tissue>
    </source>
</reference>
<gene>
    <name evidence="2" type="ORF">DPMN_146251</name>
</gene>
<reference evidence="2" key="2">
    <citation type="submission" date="2020-11" db="EMBL/GenBank/DDBJ databases">
        <authorList>
            <person name="McCartney M.A."/>
            <person name="Auch B."/>
            <person name="Kono T."/>
            <person name="Mallez S."/>
            <person name="Becker A."/>
            <person name="Gohl D.M."/>
            <person name="Silverstein K.A.T."/>
            <person name="Koren S."/>
            <person name="Bechman K.B."/>
            <person name="Herman A."/>
            <person name="Abrahante J.E."/>
            <person name="Garbe J."/>
        </authorList>
    </citation>
    <scope>NUCLEOTIDE SEQUENCE</scope>
    <source>
        <strain evidence="2">Duluth1</strain>
        <tissue evidence="2">Whole animal</tissue>
    </source>
</reference>
<proteinExistence type="predicted"/>
<dbReference type="InterPro" id="IPR045841">
    <property type="entry name" value="E3_UBR4_N"/>
</dbReference>
<dbReference type="AlphaFoldDB" id="A0A9D4FBF5"/>
<sequence>MVVSLPILEPLTVKRLEKIITVTMGCLYLAVTTATTSTIINLASATPTKVTPTTKEEEVDGYAVSIVNKAVGHCVFLQFLLL</sequence>
<dbReference type="Pfam" id="PF19423">
    <property type="entry name" value="E3_UBR4_N"/>
    <property type="match status" value="1"/>
</dbReference>
<evidence type="ECO:0000313" key="3">
    <source>
        <dbReference type="Proteomes" id="UP000828390"/>
    </source>
</evidence>
<dbReference type="Proteomes" id="UP000828390">
    <property type="component" value="Unassembled WGS sequence"/>
</dbReference>
<dbReference type="EMBL" id="JAIWYP010000007">
    <property type="protein sequence ID" value="KAH3792752.1"/>
    <property type="molecule type" value="Genomic_DNA"/>
</dbReference>
<name>A0A9D4FBF5_DREPO</name>
<comment type="caution">
    <text evidence="2">The sequence shown here is derived from an EMBL/GenBank/DDBJ whole genome shotgun (WGS) entry which is preliminary data.</text>
</comment>
<organism evidence="2 3">
    <name type="scientific">Dreissena polymorpha</name>
    <name type="common">Zebra mussel</name>
    <name type="synonym">Mytilus polymorpha</name>
    <dbReference type="NCBI Taxonomy" id="45954"/>
    <lineage>
        <taxon>Eukaryota</taxon>
        <taxon>Metazoa</taxon>
        <taxon>Spiralia</taxon>
        <taxon>Lophotrochozoa</taxon>
        <taxon>Mollusca</taxon>
        <taxon>Bivalvia</taxon>
        <taxon>Autobranchia</taxon>
        <taxon>Heteroconchia</taxon>
        <taxon>Euheterodonta</taxon>
        <taxon>Imparidentia</taxon>
        <taxon>Neoheterodontei</taxon>
        <taxon>Myida</taxon>
        <taxon>Dreissenoidea</taxon>
        <taxon>Dreissenidae</taxon>
        <taxon>Dreissena</taxon>
    </lineage>
</organism>
<evidence type="ECO:0000259" key="1">
    <source>
        <dbReference type="Pfam" id="PF19423"/>
    </source>
</evidence>
<feature type="domain" description="E3 ubiquitin-protein ligase UBR4 N-terminal" evidence="1">
    <location>
        <begin position="3"/>
        <end position="71"/>
    </location>
</feature>
<keyword evidence="3" id="KW-1185">Reference proteome</keyword>
<protein>
    <recommendedName>
        <fullName evidence="1">E3 ubiquitin-protein ligase UBR4 N-terminal domain-containing protein</fullName>
    </recommendedName>
</protein>